<proteinExistence type="predicted"/>
<protein>
    <submittedName>
        <fullName evidence="1">Uncharacterized protein</fullName>
    </submittedName>
</protein>
<sequence length="133" mass="14514">MVPQPSRLSMATELSEHKLLHVRGDPPRTPSHATGALQGTTPCPDQRPRRDHSPGYAASLSRALLKILIRYASSDKESDYGATEEGRHETNTVQRQDSSSSAYPTGEGEEEEGSDKRRAGEEDVRASEATLPD</sequence>
<comment type="caution">
    <text evidence="1">The sequence shown here is derived from an EMBL/GenBank/DDBJ whole genome shotgun (WGS) entry which is preliminary data.</text>
</comment>
<gene>
    <name evidence="1" type="ORF">QAD02_000980</name>
</gene>
<dbReference type="EMBL" id="CM056743">
    <property type="protein sequence ID" value="KAJ8669721.1"/>
    <property type="molecule type" value="Genomic_DNA"/>
</dbReference>
<evidence type="ECO:0000313" key="1">
    <source>
        <dbReference type="EMBL" id="KAJ8669721.1"/>
    </source>
</evidence>
<evidence type="ECO:0000313" key="2">
    <source>
        <dbReference type="Proteomes" id="UP001239111"/>
    </source>
</evidence>
<name>A0ACC2NFP9_9HYME</name>
<dbReference type="Proteomes" id="UP001239111">
    <property type="component" value="Chromosome 3"/>
</dbReference>
<organism evidence="1 2">
    <name type="scientific">Eretmocerus hayati</name>
    <dbReference type="NCBI Taxonomy" id="131215"/>
    <lineage>
        <taxon>Eukaryota</taxon>
        <taxon>Metazoa</taxon>
        <taxon>Ecdysozoa</taxon>
        <taxon>Arthropoda</taxon>
        <taxon>Hexapoda</taxon>
        <taxon>Insecta</taxon>
        <taxon>Pterygota</taxon>
        <taxon>Neoptera</taxon>
        <taxon>Endopterygota</taxon>
        <taxon>Hymenoptera</taxon>
        <taxon>Apocrita</taxon>
        <taxon>Proctotrupomorpha</taxon>
        <taxon>Chalcidoidea</taxon>
        <taxon>Aphelinidae</taxon>
        <taxon>Aphelininae</taxon>
        <taxon>Eretmocerus</taxon>
    </lineage>
</organism>
<keyword evidence="2" id="KW-1185">Reference proteome</keyword>
<reference evidence="1" key="1">
    <citation type="submission" date="2023-04" db="EMBL/GenBank/DDBJ databases">
        <title>A chromosome-level genome assembly of the parasitoid wasp Eretmocerus hayati.</title>
        <authorList>
            <person name="Zhong Y."/>
            <person name="Liu S."/>
            <person name="Liu Y."/>
        </authorList>
    </citation>
    <scope>NUCLEOTIDE SEQUENCE</scope>
    <source>
        <strain evidence="1">ZJU_SS_LIU_2023</strain>
    </source>
</reference>
<accession>A0ACC2NFP9</accession>